<name>A0A0M6WB71_9FIRM</name>
<protein>
    <recommendedName>
        <fullName evidence="1">Stress-response A/B barrel domain-containing protein</fullName>
    </recommendedName>
</protein>
<dbReference type="SUPFAM" id="SSF54909">
    <property type="entry name" value="Dimeric alpha+beta barrel"/>
    <property type="match status" value="1"/>
</dbReference>
<dbReference type="InterPro" id="IPR013097">
    <property type="entry name" value="Dabb"/>
</dbReference>
<dbReference type="RefSeq" id="WP_055060992.1">
    <property type="nucleotide sequence ID" value="NZ_CVRQ01000008.1"/>
</dbReference>
<dbReference type="InterPro" id="IPR011008">
    <property type="entry name" value="Dimeric_a/b-barrel"/>
</dbReference>
<dbReference type="AlphaFoldDB" id="A0A0M6WB71"/>
<gene>
    <name evidence="2" type="ORF">T1815_04581</name>
</gene>
<dbReference type="Proteomes" id="UP000049472">
    <property type="component" value="Unassembled WGS sequence"/>
</dbReference>
<dbReference type="PANTHER" id="PTHR37832:SF1">
    <property type="entry name" value="STRESS-RESPONSE A_B BARREL DOMAIN-CONTAINING PROTEIN"/>
    <property type="match status" value="1"/>
</dbReference>
<sequence>MVKHIILWTLKDEYTEAQKKEIRAGIKEGLEGLKGQIPGMIDISVRTDYLPTSTVDVMLDTTFEDADALAAYAKNPKHVAVADTKVRPFTSNRACMDFEV</sequence>
<feature type="domain" description="Stress-response A/B barrel" evidence="1">
    <location>
        <begin position="2"/>
        <end position="98"/>
    </location>
</feature>
<reference evidence="3" key="1">
    <citation type="submission" date="2015-05" db="EMBL/GenBank/DDBJ databases">
        <authorList>
            <consortium name="Pathogen Informatics"/>
        </authorList>
    </citation>
    <scope>NUCLEOTIDE SEQUENCE [LARGE SCALE GENOMIC DNA]</scope>
    <source>
        <strain evidence="3">T1-815</strain>
    </source>
</reference>
<accession>A0A0M6WB71</accession>
<proteinExistence type="predicted"/>
<evidence type="ECO:0000313" key="2">
    <source>
        <dbReference type="EMBL" id="CRL32883.1"/>
    </source>
</evidence>
<dbReference type="Pfam" id="PF07876">
    <property type="entry name" value="Dabb"/>
    <property type="match status" value="1"/>
</dbReference>
<dbReference type="PANTHER" id="PTHR37832">
    <property type="entry name" value="BLL2683 PROTEIN"/>
    <property type="match status" value="1"/>
</dbReference>
<evidence type="ECO:0000313" key="3">
    <source>
        <dbReference type="Proteomes" id="UP000049472"/>
    </source>
</evidence>
<dbReference type="EMBL" id="CVRQ01000008">
    <property type="protein sequence ID" value="CRL32883.1"/>
    <property type="molecule type" value="Genomic_DNA"/>
</dbReference>
<dbReference type="PROSITE" id="PS51502">
    <property type="entry name" value="S_R_A_B_BARREL"/>
    <property type="match status" value="1"/>
</dbReference>
<evidence type="ECO:0000259" key="1">
    <source>
        <dbReference type="PROSITE" id="PS51502"/>
    </source>
</evidence>
<keyword evidence="3" id="KW-1185">Reference proteome</keyword>
<dbReference type="SMART" id="SM00886">
    <property type="entry name" value="Dabb"/>
    <property type="match status" value="1"/>
</dbReference>
<dbReference type="Gene3D" id="3.30.70.100">
    <property type="match status" value="1"/>
</dbReference>
<organism evidence="2 3">
    <name type="scientific">Agathobacter rectalis</name>
    <dbReference type="NCBI Taxonomy" id="39491"/>
    <lineage>
        <taxon>Bacteria</taxon>
        <taxon>Bacillati</taxon>
        <taxon>Bacillota</taxon>
        <taxon>Clostridia</taxon>
        <taxon>Lachnospirales</taxon>
        <taxon>Lachnospiraceae</taxon>
        <taxon>Agathobacter</taxon>
    </lineage>
</organism>